<dbReference type="InterPro" id="IPR012296">
    <property type="entry name" value="Nuclease_put_TT1808"/>
</dbReference>
<gene>
    <name evidence="2" type="ORF">F8568_002680</name>
</gene>
<evidence type="ECO:0000259" key="1">
    <source>
        <dbReference type="Pfam" id="PF05685"/>
    </source>
</evidence>
<dbReference type="InterPro" id="IPR011335">
    <property type="entry name" value="Restrct_endonuc-II-like"/>
</dbReference>
<keyword evidence="2" id="KW-0540">Nuclease</keyword>
<accession>A0A6I4M2J3</accession>
<evidence type="ECO:0000313" key="2">
    <source>
        <dbReference type="EMBL" id="MVZ99309.1"/>
    </source>
</evidence>
<dbReference type="Gene3D" id="3.90.1570.10">
    <property type="entry name" value="tt1808, chain A"/>
    <property type="match status" value="1"/>
</dbReference>
<keyword evidence="2" id="KW-0378">Hydrolase</keyword>
<comment type="caution">
    <text evidence="2">The sequence shown here is derived from an EMBL/GenBank/DDBJ whole genome shotgun (WGS) entry which is preliminary data.</text>
</comment>
<protein>
    <submittedName>
        <fullName evidence="2">Uma2 family endonuclease</fullName>
    </submittedName>
</protein>
<proteinExistence type="predicted"/>
<dbReference type="EMBL" id="WBMS02000002">
    <property type="protein sequence ID" value="MVZ99309.1"/>
    <property type="molecule type" value="Genomic_DNA"/>
</dbReference>
<dbReference type="InterPro" id="IPR008538">
    <property type="entry name" value="Uma2"/>
</dbReference>
<dbReference type="SUPFAM" id="SSF52980">
    <property type="entry name" value="Restriction endonuclease-like"/>
    <property type="match status" value="1"/>
</dbReference>
<feature type="domain" description="Putative restriction endonuclease" evidence="1">
    <location>
        <begin position="18"/>
        <end position="160"/>
    </location>
</feature>
<keyword evidence="2" id="KW-0255">Endonuclease</keyword>
<dbReference type="GO" id="GO:0004519">
    <property type="term" value="F:endonuclease activity"/>
    <property type="evidence" value="ECO:0007669"/>
    <property type="project" value="UniProtKB-KW"/>
</dbReference>
<sequence length="209" mass="22825">MPLPSWAADPSSLLITEEEYRALPSEVCKSIEVVDGCVIFRESPSVERQRVLRNLTCALMDARPGNGPRITVVPGVDMYFVEQNPHAGGKGRRFTMRRPDISVLFCVERGTKPTSADVLTAVEITGLGSGQRDFQDKKAEYAGQRISVYLIVVLDAESSTTKQLHYEKMAPPARTGQNGVRPHRRSVCTWATARPSAPVPSARPSAGSS</sequence>
<keyword evidence="3" id="KW-1185">Reference proteome</keyword>
<reference evidence="2" key="1">
    <citation type="submission" date="2019-12" db="EMBL/GenBank/DDBJ databases">
        <title>Actinomadura physcomitrii sp. nov., a novel actinomycete isolated from moss [Physcomitrium sphaericum (Ludw) Fuernr].</title>
        <authorList>
            <person name="Zhuang X."/>
        </authorList>
    </citation>
    <scope>NUCLEOTIDE SEQUENCE [LARGE SCALE GENOMIC DNA]</scope>
    <source>
        <strain evidence="2">LD22</strain>
    </source>
</reference>
<dbReference type="RefSeq" id="WP_151590994.1">
    <property type="nucleotide sequence ID" value="NZ_WBMS02000002.1"/>
</dbReference>
<dbReference type="Pfam" id="PF05685">
    <property type="entry name" value="Uma2"/>
    <property type="match status" value="1"/>
</dbReference>
<evidence type="ECO:0000313" key="3">
    <source>
        <dbReference type="Proteomes" id="UP000462055"/>
    </source>
</evidence>
<dbReference type="AlphaFoldDB" id="A0A6I4M2J3"/>
<organism evidence="2 3">
    <name type="scientific">Actinomadura physcomitrii</name>
    <dbReference type="NCBI Taxonomy" id="2650748"/>
    <lineage>
        <taxon>Bacteria</taxon>
        <taxon>Bacillati</taxon>
        <taxon>Actinomycetota</taxon>
        <taxon>Actinomycetes</taxon>
        <taxon>Streptosporangiales</taxon>
        <taxon>Thermomonosporaceae</taxon>
        <taxon>Actinomadura</taxon>
    </lineage>
</organism>
<name>A0A6I4M2J3_9ACTN</name>
<dbReference type="Proteomes" id="UP000462055">
    <property type="component" value="Unassembled WGS sequence"/>
</dbReference>